<proteinExistence type="predicted"/>
<dbReference type="EMBL" id="MRUL01000013">
    <property type="protein sequence ID" value="OON38749.1"/>
    <property type="molecule type" value="Genomic_DNA"/>
</dbReference>
<dbReference type="STRING" id="1926881.BTJ39_16805"/>
<dbReference type="RefSeq" id="WP_078003846.1">
    <property type="nucleotide sequence ID" value="NZ_MRUL01000013.1"/>
</dbReference>
<dbReference type="OrthoDB" id="6506192at2"/>
<dbReference type="InterPro" id="IPR053716">
    <property type="entry name" value="Flag_assembly_chemotaxis_eff"/>
</dbReference>
<accession>A0A1S8YI46</accession>
<keyword evidence="3" id="KW-1185">Reference proteome</keyword>
<dbReference type="Proteomes" id="UP000190667">
    <property type="component" value="Unassembled WGS sequence"/>
</dbReference>
<gene>
    <name evidence="2" type="ORF">BTJ39_16805</name>
</gene>
<dbReference type="Gene3D" id="1.10.287.1700">
    <property type="match status" value="1"/>
</dbReference>
<evidence type="ECO:0000313" key="2">
    <source>
        <dbReference type="EMBL" id="OON38749.1"/>
    </source>
</evidence>
<dbReference type="AlphaFoldDB" id="A0A1S8YI46"/>
<sequence>MSGKTANVQLLERLRQLRENSVGRLSSQLASQRQVAQRCRNNIDALNQLKTVHLPAPGGGKVMQNAAGYKAMLQRVVDWQQQEYALAQAEIAQLQRALYEKSREEMRLAQAVKLQRQQIHRVEARRQQRQTDDIALQSWLRKQK</sequence>
<protein>
    <submittedName>
        <fullName evidence="2">Uncharacterized protein</fullName>
    </submittedName>
</protein>
<organism evidence="2 3">
    <name type="scientific">Izhakiella australiensis</name>
    <dbReference type="NCBI Taxonomy" id="1926881"/>
    <lineage>
        <taxon>Bacteria</taxon>
        <taxon>Pseudomonadati</taxon>
        <taxon>Pseudomonadota</taxon>
        <taxon>Gammaproteobacteria</taxon>
        <taxon>Enterobacterales</taxon>
        <taxon>Erwiniaceae</taxon>
        <taxon>Izhakiella</taxon>
    </lineage>
</organism>
<name>A0A1S8YI46_9GAMM</name>
<keyword evidence="1" id="KW-0175">Coiled coil</keyword>
<comment type="caution">
    <text evidence="2">The sequence shown here is derived from an EMBL/GenBank/DDBJ whole genome shotgun (WGS) entry which is preliminary data.</text>
</comment>
<feature type="coiled-coil region" evidence="1">
    <location>
        <begin position="77"/>
        <end position="104"/>
    </location>
</feature>
<reference evidence="2 3" key="1">
    <citation type="submission" date="2016-12" db="EMBL/GenBank/DDBJ databases">
        <title>Izhakiella australiana sp. nov. of genus Izhakiella isolated from Australian desert.</title>
        <authorList>
            <person name="Ji M."/>
        </authorList>
    </citation>
    <scope>NUCLEOTIDE SEQUENCE [LARGE SCALE GENOMIC DNA]</scope>
    <source>
        <strain evidence="2 3">D4N98</strain>
    </source>
</reference>
<evidence type="ECO:0000256" key="1">
    <source>
        <dbReference type="SAM" id="Coils"/>
    </source>
</evidence>
<evidence type="ECO:0000313" key="3">
    <source>
        <dbReference type="Proteomes" id="UP000190667"/>
    </source>
</evidence>